<dbReference type="EMBL" id="AGYR01000064">
    <property type="protein sequence ID" value="ENZ08076.1"/>
    <property type="molecule type" value="Genomic_DNA"/>
</dbReference>
<evidence type="ECO:0000313" key="2">
    <source>
        <dbReference type="Proteomes" id="UP000013085"/>
    </source>
</evidence>
<comment type="caution">
    <text evidence="1">The sequence shown here is derived from an EMBL/GenBank/DDBJ whole genome shotgun (WGS) entry which is preliminary data.</text>
</comment>
<dbReference type="Proteomes" id="UP000013085">
    <property type="component" value="Unassembled WGS sequence"/>
</dbReference>
<dbReference type="PATRIC" id="fig|999408.3.peg.5456"/>
<dbReference type="Gene3D" id="3.30.2220.30">
    <property type="match status" value="1"/>
</dbReference>
<dbReference type="HOGENOM" id="CLU_114419_3_0_9"/>
<dbReference type="RefSeq" id="WP_002594592.1">
    <property type="nucleotide sequence ID" value="NZ_KB850991.1"/>
</dbReference>
<protein>
    <recommendedName>
        <fullName evidence="3">XkdN-like protein</fullName>
    </recommendedName>
</protein>
<evidence type="ECO:0000313" key="1">
    <source>
        <dbReference type="EMBL" id="ENZ08076.1"/>
    </source>
</evidence>
<dbReference type="Pfam" id="PF08890">
    <property type="entry name" value="Phage_TAC_5"/>
    <property type="match status" value="1"/>
</dbReference>
<dbReference type="AlphaFoldDB" id="A0A0E2H3K8"/>
<evidence type="ECO:0008006" key="3">
    <source>
        <dbReference type="Google" id="ProtNLM"/>
    </source>
</evidence>
<name>A0A0E2H3K8_9FIRM</name>
<gene>
    <name evidence="1" type="ORF">HMPREF1090_05069</name>
</gene>
<dbReference type="InterPro" id="IPR014986">
    <property type="entry name" value="XkdN-like"/>
</dbReference>
<dbReference type="InterPro" id="IPR038559">
    <property type="entry name" value="XkdN-like_sf"/>
</dbReference>
<accession>A0A0E2H3K8</accession>
<sequence>MSNIKAFLQPPIMNETKEVIISERFKDEEGNVVPFVIRIIDQETNNKLTTKATKREKINGQIVRELDNVKYGKLLVDACVVSPNFKDSELCDYYKTADPLDVPGRMLSSGEYGKLVREINNFNGFISTDNELNEVEEEAKN</sequence>
<organism evidence="1 2">
    <name type="scientific">[Clostridium] clostridioforme 90A8</name>
    <dbReference type="NCBI Taxonomy" id="999408"/>
    <lineage>
        <taxon>Bacteria</taxon>
        <taxon>Bacillati</taxon>
        <taxon>Bacillota</taxon>
        <taxon>Clostridia</taxon>
        <taxon>Lachnospirales</taxon>
        <taxon>Lachnospiraceae</taxon>
        <taxon>Enterocloster</taxon>
    </lineage>
</organism>
<reference evidence="1 2" key="1">
    <citation type="submission" date="2013-01" db="EMBL/GenBank/DDBJ databases">
        <title>The Genome Sequence of Clostridium clostridioforme 90A8.</title>
        <authorList>
            <consortium name="The Broad Institute Genome Sequencing Platform"/>
            <person name="Earl A."/>
            <person name="Ward D."/>
            <person name="Feldgarden M."/>
            <person name="Gevers D."/>
            <person name="Courvalin P."/>
            <person name="Lambert T."/>
            <person name="Walker B."/>
            <person name="Young S.K."/>
            <person name="Zeng Q."/>
            <person name="Gargeya S."/>
            <person name="Fitzgerald M."/>
            <person name="Haas B."/>
            <person name="Abouelleil A."/>
            <person name="Alvarado L."/>
            <person name="Arachchi H.M."/>
            <person name="Berlin A.M."/>
            <person name="Chapman S.B."/>
            <person name="Dewar J."/>
            <person name="Goldberg J."/>
            <person name="Griggs A."/>
            <person name="Gujja S."/>
            <person name="Hansen M."/>
            <person name="Howarth C."/>
            <person name="Imamovic A."/>
            <person name="Larimer J."/>
            <person name="McCowan C."/>
            <person name="Murphy C."/>
            <person name="Neiman D."/>
            <person name="Pearson M."/>
            <person name="Priest M."/>
            <person name="Roberts A."/>
            <person name="Saif S."/>
            <person name="Shea T."/>
            <person name="Sisk P."/>
            <person name="Sykes S."/>
            <person name="Wortman J."/>
            <person name="Nusbaum C."/>
            <person name="Birren B."/>
        </authorList>
    </citation>
    <scope>NUCLEOTIDE SEQUENCE [LARGE SCALE GENOMIC DNA]</scope>
    <source>
        <strain evidence="1 2">90A8</strain>
    </source>
</reference>
<proteinExistence type="predicted"/>